<accession>A0AAE8MQV1</accession>
<keyword evidence="2" id="KW-0479">Metal-binding</keyword>
<feature type="compositionally biased region" description="Basic and acidic residues" evidence="8">
    <location>
        <begin position="204"/>
        <end position="215"/>
    </location>
</feature>
<name>A0AAE8MQV1_9PEZI</name>
<dbReference type="PROSITE" id="PS00028">
    <property type="entry name" value="ZINC_FINGER_C2H2_1"/>
    <property type="match status" value="2"/>
</dbReference>
<evidence type="ECO:0000256" key="7">
    <source>
        <dbReference type="PROSITE-ProRule" id="PRU00042"/>
    </source>
</evidence>
<evidence type="ECO:0000259" key="9">
    <source>
        <dbReference type="PROSITE" id="PS50157"/>
    </source>
</evidence>
<feature type="compositionally biased region" description="Polar residues" evidence="8">
    <location>
        <begin position="1"/>
        <end position="31"/>
    </location>
</feature>
<gene>
    <name evidence="10" type="ORF">DNG_00489</name>
</gene>
<feature type="domain" description="C2H2-type" evidence="9">
    <location>
        <begin position="263"/>
        <end position="290"/>
    </location>
</feature>
<evidence type="ECO:0000256" key="5">
    <source>
        <dbReference type="ARBA" id="ARBA00022833"/>
    </source>
</evidence>
<dbReference type="FunFam" id="3.30.160.60:FF:000670">
    <property type="entry name" value="zinc finger protein 22"/>
    <property type="match status" value="1"/>
</dbReference>
<feature type="region of interest" description="Disordered" evidence="8">
    <location>
        <begin position="91"/>
        <end position="261"/>
    </location>
</feature>
<dbReference type="Pfam" id="PF00096">
    <property type="entry name" value="zf-C2H2"/>
    <property type="match status" value="1"/>
</dbReference>
<dbReference type="GO" id="GO:0005634">
    <property type="term" value="C:nucleus"/>
    <property type="evidence" value="ECO:0007669"/>
    <property type="project" value="UniProtKB-SubCell"/>
</dbReference>
<feature type="compositionally biased region" description="Polar residues" evidence="8">
    <location>
        <begin position="460"/>
        <end position="504"/>
    </location>
</feature>
<evidence type="ECO:0000256" key="1">
    <source>
        <dbReference type="ARBA" id="ARBA00004123"/>
    </source>
</evidence>
<feature type="compositionally biased region" description="Polar residues" evidence="8">
    <location>
        <begin position="590"/>
        <end position="600"/>
    </location>
</feature>
<keyword evidence="4 7" id="KW-0863">Zinc-finger</keyword>
<feature type="domain" description="C2H2-type" evidence="9">
    <location>
        <begin position="319"/>
        <end position="349"/>
    </location>
</feature>
<evidence type="ECO:0000256" key="6">
    <source>
        <dbReference type="ARBA" id="ARBA00023242"/>
    </source>
</evidence>
<dbReference type="AlphaFoldDB" id="A0AAE8MQV1"/>
<evidence type="ECO:0000313" key="11">
    <source>
        <dbReference type="Proteomes" id="UP001187682"/>
    </source>
</evidence>
<evidence type="ECO:0000256" key="4">
    <source>
        <dbReference type="ARBA" id="ARBA00022771"/>
    </source>
</evidence>
<feature type="domain" description="C2H2-type" evidence="9">
    <location>
        <begin position="291"/>
        <end position="318"/>
    </location>
</feature>
<feature type="region of interest" description="Disordered" evidence="8">
    <location>
        <begin position="406"/>
        <end position="536"/>
    </location>
</feature>
<dbReference type="PANTHER" id="PTHR16515">
    <property type="entry name" value="PR DOMAIN ZINC FINGER PROTEIN"/>
    <property type="match status" value="1"/>
</dbReference>
<keyword evidence="6" id="KW-0539">Nucleus</keyword>
<feature type="compositionally biased region" description="Polar residues" evidence="8">
    <location>
        <begin position="431"/>
        <end position="443"/>
    </location>
</feature>
<feature type="compositionally biased region" description="Polar residues" evidence="8">
    <location>
        <begin position="103"/>
        <end position="133"/>
    </location>
</feature>
<organism evidence="10 11">
    <name type="scientific">Cephalotrichum gorgonifer</name>
    <dbReference type="NCBI Taxonomy" id="2041049"/>
    <lineage>
        <taxon>Eukaryota</taxon>
        <taxon>Fungi</taxon>
        <taxon>Dikarya</taxon>
        <taxon>Ascomycota</taxon>
        <taxon>Pezizomycotina</taxon>
        <taxon>Sordariomycetes</taxon>
        <taxon>Hypocreomycetidae</taxon>
        <taxon>Microascales</taxon>
        <taxon>Microascaceae</taxon>
        <taxon>Cephalotrichum</taxon>
    </lineage>
</organism>
<keyword evidence="11" id="KW-1185">Reference proteome</keyword>
<evidence type="ECO:0000313" key="10">
    <source>
        <dbReference type="EMBL" id="SPN96969.1"/>
    </source>
</evidence>
<evidence type="ECO:0000256" key="2">
    <source>
        <dbReference type="ARBA" id="ARBA00022723"/>
    </source>
</evidence>
<dbReference type="InterPro" id="IPR013087">
    <property type="entry name" value="Znf_C2H2_type"/>
</dbReference>
<sequence length="686" mass="72190">MASDQGQVVTEPSLQPSQPAHTAPAPQTSNADILDPIARANPLKRSREESPSSPSPTADEPSQKATRFALRTTSPIQLTAAVAALEAERRRREEFGQEMTAVHDTSSNSVLESLIRSNEAMSQPTDAHTSSAPPTAAMDAAERPATSLPAPISMPLSSAQIESSTSAGLGANGDPNQVGDASMAGAPVTESPTPMDLDPNLDDAEAHASQHDDRTTSASLSYPGPLHTPGPMPGPGSRTMSYPLPTSSAQGSPTSSGGPPKKHVCEYCETEFTRHHNLKSHLLTHSHEKPFKCDQCDMRFRRLHDLKRHSKLHTGEKPHVCPKCDRKFARGDALARHSKGAGGCAGRRSSMGTFIEDDINTSLADADDSRVHDHRMHPNLHESLRDNLPGNLYAKYAADAAIAEEERMRQQSLPNLKAPQGAGSPGGTEGIASQAQAYASTAPSRGASGNGLYPPGVDRNSVSTTASPSIPRSSTGNDHTPGTSVSSLPTSMGNGHVYSQNGVTESPRPLSPSPGPGGRFHGLPDVPEHPGEDTQAAVSQRLLCLTQPQQYARRDSDRRTPPNVPLSAGTGGTPKQLANAGSSDGRYATAGQNGPTTPQSGGRAGSGTHTLDGTNNMFAGDISGLWAYIHALEERVSQVEKADREKQAVIATLTSSLEALQKRPNQVQEHGGAEDVAVDVVAVDQP</sequence>
<proteinExistence type="predicted"/>
<evidence type="ECO:0000256" key="8">
    <source>
        <dbReference type="SAM" id="MobiDB-lite"/>
    </source>
</evidence>
<dbReference type="SUPFAM" id="SSF57667">
    <property type="entry name" value="beta-beta-alpha zinc fingers"/>
    <property type="match status" value="2"/>
</dbReference>
<dbReference type="InterPro" id="IPR050331">
    <property type="entry name" value="Zinc_finger"/>
</dbReference>
<dbReference type="InterPro" id="IPR036236">
    <property type="entry name" value="Znf_C2H2_sf"/>
</dbReference>
<comment type="caution">
    <text evidence="10">The sequence shown here is derived from an EMBL/GenBank/DDBJ whole genome shotgun (WGS) entry which is preliminary data.</text>
</comment>
<dbReference type="PANTHER" id="PTHR16515:SF49">
    <property type="entry name" value="GASTRULA ZINC FINGER PROTEIN XLCGF49.1-LIKE-RELATED"/>
    <property type="match status" value="1"/>
</dbReference>
<keyword evidence="3" id="KW-0677">Repeat</keyword>
<protein>
    <recommendedName>
        <fullName evidence="9">C2H2-type domain-containing protein</fullName>
    </recommendedName>
</protein>
<feature type="compositionally biased region" description="Polar residues" evidence="8">
    <location>
        <begin position="238"/>
        <end position="257"/>
    </location>
</feature>
<dbReference type="SMART" id="SM00355">
    <property type="entry name" value="ZnF_C2H2"/>
    <property type="match status" value="3"/>
</dbReference>
<dbReference type="EMBL" id="ONZQ02000001">
    <property type="protein sequence ID" value="SPN96969.1"/>
    <property type="molecule type" value="Genomic_DNA"/>
</dbReference>
<comment type="subcellular location">
    <subcellularLocation>
        <location evidence="1">Nucleus</location>
    </subcellularLocation>
</comment>
<feature type="region of interest" description="Disordered" evidence="8">
    <location>
        <begin position="1"/>
        <end position="76"/>
    </location>
</feature>
<dbReference type="GO" id="GO:0008270">
    <property type="term" value="F:zinc ion binding"/>
    <property type="evidence" value="ECO:0007669"/>
    <property type="project" value="UniProtKB-KW"/>
</dbReference>
<dbReference type="Gene3D" id="3.30.160.60">
    <property type="entry name" value="Classic Zinc Finger"/>
    <property type="match status" value="3"/>
</dbReference>
<keyword evidence="5" id="KW-0862">Zinc</keyword>
<dbReference type="GO" id="GO:0010468">
    <property type="term" value="P:regulation of gene expression"/>
    <property type="evidence" value="ECO:0007669"/>
    <property type="project" value="TreeGrafter"/>
</dbReference>
<feature type="compositionally biased region" description="Polar residues" evidence="8">
    <location>
        <begin position="155"/>
        <end position="167"/>
    </location>
</feature>
<dbReference type="PROSITE" id="PS50157">
    <property type="entry name" value="ZINC_FINGER_C2H2_2"/>
    <property type="match status" value="3"/>
</dbReference>
<reference evidence="10" key="1">
    <citation type="submission" date="2018-03" db="EMBL/GenBank/DDBJ databases">
        <authorList>
            <person name="Guldener U."/>
        </authorList>
    </citation>
    <scope>NUCLEOTIDE SEQUENCE</scope>
</reference>
<feature type="region of interest" description="Disordered" evidence="8">
    <location>
        <begin position="549"/>
        <end position="612"/>
    </location>
</feature>
<dbReference type="Proteomes" id="UP001187682">
    <property type="component" value="Unassembled WGS sequence"/>
</dbReference>
<evidence type="ECO:0000256" key="3">
    <source>
        <dbReference type="ARBA" id="ARBA00022737"/>
    </source>
</evidence>
<dbReference type="FunFam" id="3.30.160.60:FF:000446">
    <property type="entry name" value="Zinc finger protein"/>
    <property type="match status" value="1"/>
</dbReference>